<dbReference type="AlphaFoldDB" id="A0A1H6JA63"/>
<evidence type="ECO:0000259" key="1">
    <source>
        <dbReference type="Pfam" id="PF19778"/>
    </source>
</evidence>
<name>A0A1H6JA63_9GAMM</name>
<reference evidence="3" key="1">
    <citation type="submission" date="2016-06" db="EMBL/GenBank/DDBJ databases">
        <authorList>
            <person name="Petersen J."/>
            <person name="Sayavedra L."/>
        </authorList>
    </citation>
    <scope>NUCLEOTIDE SEQUENCE [LARGE SCALE GENOMIC DNA]</scope>
    <source>
        <strain evidence="3">BazSymB</strain>
    </source>
</reference>
<sequence>MVFSKIPKNSIKIPVAGGKSYSPDFAYVLNYEDKSKKLYFVVETKGLNKESLRDEEKQKIKHAEKFFGGDVKIKFKTQFSNNKIVDLIGEIIQNV</sequence>
<feature type="domain" description="Type III restriction enzyme C-terminal endonuclease" evidence="1">
    <location>
        <begin position="2"/>
        <end position="79"/>
    </location>
</feature>
<proteinExistence type="predicted"/>
<protein>
    <submittedName>
        <fullName evidence="2">Type III restriction-modification systemrestriction subunit</fullName>
        <ecNumber evidence="2">3.1.21.5</ecNumber>
    </submittedName>
</protein>
<dbReference type="Proteomes" id="UP000198559">
    <property type="component" value="Unassembled WGS sequence"/>
</dbReference>
<dbReference type="EC" id="3.1.21.5" evidence="2"/>
<dbReference type="InterPro" id="IPR045572">
    <property type="entry name" value="RE_endonuc_C"/>
</dbReference>
<organism evidence="2 3">
    <name type="scientific">Bathymodiolus azoricus thioautotrophic gill symbiont</name>
    <dbReference type="NCBI Taxonomy" id="235205"/>
    <lineage>
        <taxon>Bacteria</taxon>
        <taxon>Pseudomonadati</taxon>
        <taxon>Pseudomonadota</taxon>
        <taxon>Gammaproteobacteria</taxon>
        <taxon>sulfur-oxidizing symbionts</taxon>
    </lineage>
</organism>
<accession>A0A1H6JA63</accession>
<evidence type="ECO:0000313" key="3">
    <source>
        <dbReference type="Proteomes" id="UP000198559"/>
    </source>
</evidence>
<dbReference type="EMBL" id="CVUD02000024">
    <property type="protein sequence ID" value="SEH56544.1"/>
    <property type="molecule type" value="Genomic_DNA"/>
</dbReference>
<dbReference type="GO" id="GO:0015668">
    <property type="term" value="F:type III site-specific deoxyribonuclease activity"/>
    <property type="evidence" value="ECO:0007669"/>
    <property type="project" value="UniProtKB-EC"/>
</dbReference>
<dbReference type="Pfam" id="PF19778">
    <property type="entry name" value="RE_endonuc"/>
    <property type="match status" value="1"/>
</dbReference>
<gene>
    <name evidence="2" type="ORF">BAZSYMB_GCONTIG01769_0</name>
</gene>
<evidence type="ECO:0000313" key="2">
    <source>
        <dbReference type="EMBL" id="SEH56544.1"/>
    </source>
</evidence>
<keyword evidence="2" id="KW-0378">Hydrolase</keyword>